<dbReference type="NCBIfam" id="TIGR00023">
    <property type="entry name" value="glycerol-3-phosphate 1-O-acyltransferase PlsY"/>
    <property type="match status" value="1"/>
</dbReference>
<protein>
    <recommendedName>
        <fullName evidence="10">Glycerol-3-phosphate acyltransferase</fullName>
    </recommendedName>
    <alternativeName>
        <fullName evidence="10">Acyl-PO4 G3P acyltransferase</fullName>
    </alternativeName>
    <alternativeName>
        <fullName evidence="10">Acyl-phosphate--glycerol-3-phosphate acyltransferase</fullName>
    </alternativeName>
    <alternativeName>
        <fullName evidence="10">G3P acyltransferase</fullName>
        <shortName evidence="10">GPAT</shortName>
        <ecNumber evidence="10">2.3.1.275</ecNumber>
    </alternativeName>
    <alternativeName>
        <fullName evidence="10">Lysophosphatidic acid synthase</fullName>
        <shortName evidence="10">LPA synthase</shortName>
    </alternativeName>
</protein>
<keyword evidence="9 10" id="KW-1208">Phospholipid metabolism</keyword>
<comment type="caution">
    <text evidence="11">The sequence shown here is derived from an EMBL/GenBank/DDBJ whole genome shotgun (WGS) entry which is preliminary data.</text>
</comment>
<comment type="pathway">
    <text evidence="10">Lipid metabolism; phospholipid metabolism.</text>
</comment>
<dbReference type="GO" id="GO:0043772">
    <property type="term" value="F:acyl-phosphate glycerol-3-phosphate acyltransferase activity"/>
    <property type="evidence" value="ECO:0007669"/>
    <property type="project" value="UniProtKB-UniRule"/>
</dbReference>
<dbReference type="InterPro" id="IPR003811">
    <property type="entry name" value="G3P_acylTferase_PlsY"/>
</dbReference>
<keyword evidence="6 10" id="KW-0443">Lipid metabolism</keyword>
<accession>E0NMQ1</accession>
<evidence type="ECO:0000256" key="1">
    <source>
        <dbReference type="ARBA" id="ARBA00022475"/>
    </source>
</evidence>
<dbReference type="Proteomes" id="UP000003280">
    <property type="component" value="Unassembled WGS sequence"/>
</dbReference>
<comment type="catalytic activity">
    <reaction evidence="10">
        <text>an acyl phosphate + sn-glycerol 3-phosphate = a 1-acyl-sn-glycero-3-phosphate + phosphate</text>
        <dbReference type="Rhea" id="RHEA:34075"/>
        <dbReference type="ChEBI" id="CHEBI:43474"/>
        <dbReference type="ChEBI" id="CHEBI:57597"/>
        <dbReference type="ChEBI" id="CHEBI:57970"/>
        <dbReference type="ChEBI" id="CHEBI:59918"/>
        <dbReference type="EC" id="2.3.1.275"/>
    </reaction>
</comment>
<evidence type="ECO:0000256" key="5">
    <source>
        <dbReference type="ARBA" id="ARBA00022989"/>
    </source>
</evidence>
<feature type="transmembrane region" description="Helical" evidence="10">
    <location>
        <begin position="78"/>
        <end position="96"/>
    </location>
</feature>
<keyword evidence="2 10" id="KW-0444">Lipid biosynthesis</keyword>
<evidence type="ECO:0000256" key="7">
    <source>
        <dbReference type="ARBA" id="ARBA00023136"/>
    </source>
</evidence>
<evidence type="ECO:0000256" key="8">
    <source>
        <dbReference type="ARBA" id="ARBA00023209"/>
    </source>
</evidence>
<keyword evidence="1 10" id="KW-1003">Cell membrane</keyword>
<dbReference type="HAMAP" id="MF_01043">
    <property type="entry name" value="PlsY"/>
    <property type="match status" value="1"/>
</dbReference>
<dbReference type="PANTHER" id="PTHR30309">
    <property type="entry name" value="INNER MEMBRANE PROTEIN YGIH"/>
    <property type="match status" value="1"/>
</dbReference>
<dbReference type="HOGENOM" id="CLU_081254_4_0_9"/>
<dbReference type="GO" id="GO:0008654">
    <property type="term" value="P:phospholipid biosynthetic process"/>
    <property type="evidence" value="ECO:0007669"/>
    <property type="project" value="UniProtKB-UniRule"/>
</dbReference>
<dbReference type="GO" id="GO:0005886">
    <property type="term" value="C:plasma membrane"/>
    <property type="evidence" value="ECO:0007669"/>
    <property type="project" value="UniProtKB-SubCell"/>
</dbReference>
<feature type="transmembrane region" description="Helical" evidence="10">
    <location>
        <begin position="108"/>
        <end position="129"/>
    </location>
</feature>
<comment type="subcellular location">
    <subcellularLocation>
        <location evidence="10">Cell membrane</location>
        <topology evidence="10">Multi-pass membrane protein</topology>
    </subcellularLocation>
</comment>
<name>E0NMQ1_9FIRM</name>
<comment type="function">
    <text evidence="10">Catalyzes the transfer of an acyl group from acyl-phosphate (acyl-PO(4)) to glycerol-3-phosphate (G3P) to form lysophosphatidic acid (LPA). This enzyme utilizes acyl-phosphate as fatty acyl donor, but not acyl-CoA or acyl-ACP.</text>
</comment>
<proteinExistence type="inferred from homology"/>
<keyword evidence="4 10" id="KW-0812">Transmembrane</keyword>
<keyword evidence="12" id="KW-1185">Reference proteome</keyword>
<keyword evidence="11" id="KW-0012">Acyltransferase</keyword>
<dbReference type="PANTHER" id="PTHR30309:SF0">
    <property type="entry name" value="GLYCEROL-3-PHOSPHATE ACYLTRANSFERASE-RELATED"/>
    <property type="match status" value="1"/>
</dbReference>
<comment type="subunit">
    <text evidence="10">Probably interacts with PlsX.</text>
</comment>
<dbReference type="UniPathway" id="UPA00085"/>
<evidence type="ECO:0000256" key="3">
    <source>
        <dbReference type="ARBA" id="ARBA00022679"/>
    </source>
</evidence>
<dbReference type="SMART" id="SM01207">
    <property type="entry name" value="G3P_acyltransf"/>
    <property type="match status" value="1"/>
</dbReference>
<comment type="similarity">
    <text evidence="10">Belongs to the PlsY family.</text>
</comment>
<dbReference type="RefSeq" id="WP_008902230.1">
    <property type="nucleotide sequence ID" value="NZ_GL397071.1"/>
</dbReference>
<evidence type="ECO:0000256" key="2">
    <source>
        <dbReference type="ARBA" id="ARBA00022516"/>
    </source>
</evidence>
<evidence type="ECO:0000313" key="11">
    <source>
        <dbReference type="EMBL" id="EFM24869.1"/>
    </source>
</evidence>
<keyword evidence="8 10" id="KW-0594">Phospholipid biosynthesis</keyword>
<keyword evidence="5 10" id="KW-1133">Transmembrane helix</keyword>
<dbReference type="Pfam" id="PF02660">
    <property type="entry name" value="G3P_acyltransf"/>
    <property type="match status" value="1"/>
</dbReference>
<organism evidence="11 12">
    <name type="scientific">Peptoniphilus duerdenii ATCC BAA-1640</name>
    <dbReference type="NCBI Taxonomy" id="862517"/>
    <lineage>
        <taxon>Bacteria</taxon>
        <taxon>Bacillati</taxon>
        <taxon>Bacillota</taxon>
        <taxon>Tissierellia</taxon>
        <taxon>Tissierellales</taxon>
        <taxon>Peptoniphilaceae</taxon>
        <taxon>Peptoniphilus</taxon>
    </lineage>
</organism>
<keyword evidence="7 10" id="KW-0472">Membrane</keyword>
<feature type="transmembrane region" description="Helical" evidence="10">
    <location>
        <begin position="6"/>
        <end position="27"/>
    </location>
</feature>
<evidence type="ECO:0000313" key="12">
    <source>
        <dbReference type="Proteomes" id="UP000003280"/>
    </source>
</evidence>
<dbReference type="EC" id="2.3.1.275" evidence="10"/>
<keyword evidence="3 10" id="KW-0808">Transferase</keyword>
<gene>
    <name evidence="10 11" type="primary">plsY</name>
    <name evidence="11" type="ORF">HMPREF9225_1440</name>
</gene>
<feature type="transmembrane region" description="Helical" evidence="10">
    <location>
        <begin position="162"/>
        <end position="178"/>
    </location>
</feature>
<dbReference type="EMBL" id="AEEH01000047">
    <property type="protein sequence ID" value="EFM24869.1"/>
    <property type="molecule type" value="Genomic_DNA"/>
</dbReference>
<reference evidence="11" key="1">
    <citation type="submission" date="2010-07" db="EMBL/GenBank/DDBJ databases">
        <authorList>
            <person name="Muzny D."/>
            <person name="Qin X."/>
            <person name="Deng J."/>
            <person name="Jiang H."/>
            <person name="Liu Y."/>
            <person name="Qu J."/>
            <person name="Song X.-Z."/>
            <person name="Zhang L."/>
            <person name="Thornton R."/>
            <person name="Coyle M."/>
            <person name="Francisco L."/>
            <person name="Jackson L."/>
            <person name="Javaid M."/>
            <person name="Korchina V."/>
            <person name="Kovar C."/>
            <person name="Mata R."/>
            <person name="Mathew T."/>
            <person name="Ngo R."/>
            <person name="Nguyen L."/>
            <person name="Nguyen N."/>
            <person name="Okwuonu G."/>
            <person name="Ongeri F."/>
            <person name="Pham C."/>
            <person name="Simmons D."/>
            <person name="Wilczek-Boney K."/>
            <person name="Hale W."/>
            <person name="Jakkamsetti A."/>
            <person name="Pham P."/>
            <person name="Ruth R."/>
            <person name="San Lucas F."/>
            <person name="Warren J."/>
            <person name="Zhang J."/>
            <person name="Zhao Z."/>
            <person name="Zhou C."/>
            <person name="Zhu D."/>
            <person name="Lee S."/>
            <person name="Bess C."/>
            <person name="Blankenburg K."/>
            <person name="Forbes L."/>
            <person name="Fu Q."/>
            <person name="Gubbala S."/>
            <person name="Hirani K."/>
            <person name="Jayaseelan J.C."/>
            <person name="Lara F."/>
            <person name="Munidasa M."/>
            <person name="Palculict T."/>
            <person name="Patil S."/>
            <person name="Pu L.-L."/>
            <person name="Saada N."/>
            <person name="Tang L."/>
            <person name="Weissenberger G."/>
            <person name="Zhu Y."/>
            <person name="Hemphill L."/>
            <person name="Shang Y."/>
            <person name="Youmans B."/>
            <person name="Ayvaz T."/>
            <person name="Ross M."/>
            <person name="Santibanez J."/>
            <person name="Aqrawi P."/>
            <person name="Gross S."/>
            <person name="Joshi V."/>
            <person name="Fowler G."/>
            <person name="Nazareth L."/>
            <person name="Reid J."/>
            <person name="Worley K."/>
            <person name="Petrosino J."/>
            <person name="Highlander S."/>
            <person name="Gibbs R."/>
        </authorList>
    </citation>
    <scope>NUCLEOTIDE SEQUENCE [LARGE SCALE GENOMIC DNA]</scope>
    <source>
        <strain evidence="11">ATCC BAA-1640</strain>
    </source>
</reference>
<dbReference type="eggNOG" id="COG0344">
    <property type="taxonomic scope" value="Bacteria"/>
</dbReference>
<feature type="transmembrane region" description="Helical" evidence="10">
    <location>
        <begin position="135"/>
        <end position="155"/>
    </location>
</feature>
<dbReference type="STRING" id="862517.HMPREF9225_1440"/>
<evidence type="ECO:0000256" key="4">
    <source>
        <dbReference type="ARBA" id="ARBA00022692"/>
    </source>
</evidence>
<evidence type="ECO:0000256" key="6">
    <source>
        <dbReference type="ARBA" id="ARBA00023098"/>
    </source>
</evidence>
<sequence length="194" mass="21996">MNVFLTLIISYLVGSISGSFILGKYYLHKDVRKYGSGNAGTTNAIRVFGKKIGILTFIIDMLKGSLVAYMLMKYNREFLFLGILFAILGHDYPFYMKFKGGKGIATTFGAFFIINPLWSSIAFLILLLIGRFTGYVSVGSLVFLFLNFVFQILTTSLNKNEIIILLLITILGIVRHRSNIKRLINRNELKSRRK</sequence>
<evidence type="ECO:0000256" key="9">
    <source>
        <dbReference type="ARBA" id="ARBA00023264"/>
    </source>
</evidence>
<dbReference type="OrthoDB" id="9777124at2"/>
<evidence type="ECO:0000256" key="10">
    <source>
        <dbReference type="HAMAP-Rule" id="MF_01043"/>
    </source>
</evidence>
<dbReference type="AlphaFoldDB" id="E0NMQ1"/>